<sequence>MACVENQVLIFALAIHAGLVLTKFFEALARDLVLPLFAPVSSAEGGISKWIIQVGAAKFNVGDVIVQTINMFVAFMVVYLTLPYLKEYVPIAGRR</sequence>
<organism evidence="2">
    <name type="scientific">viral metagenome</name>
    <dbReference type="NCBI Taxonomy" id="1070528"/>
    <lineage>
        <taxon>unclassified sequences</taxon>
        <taxon>metagenomes</taxon>
        <taxon>organismal metagenomes</taxon>
    </lineage>
</organism>
<dbReference type="SUPFAM" id="SSF81330">
    <property type="entry name" value="Gated mechanosensitive channel"/>
    <property type="match status" value="1"/>
</dbReference>
<reference evidence="2" key="1">
    <citation type="journal article" date="2020" name="Nature">
        <title>Giant virus diversity and host interactions through global metagenomics.</title>
        <authorList>
            <person name="Schulz F."/>
            <person name="Roux S."/>
            <person name="Paez-Espino D."/>
            <person name="Jungbluth S."/>
            <person name="Walsh D.A."/>
            <person name="Denef V.J."/>
            <person name="McMahon K.D."/>
            <person name="Konstantinidis K.T."/>
            <person name="Eloe-Fadrosh E.A."/>
            <person name="Kyrpides N.C."/>
            <person name="Woyke T."/>
        </authorList>
    </citation>
    <scope>NUCLEOTIDE SEQUENCE</scope>
    <source>
        <strain evidence="2">GVMAG-M-3300021963-12</strain>
    </source>
</reference>
<dbReference type="Gene3D" id="1.10.1200.120">
    <property type="entry name" value="Large-conductance mechanosensitive channel, MscL, domain 1"/>
    <property type="match status" value="1"/>
</dbReference>
<dbReference type="AlphaFoldDB" id="A0A6C0CTB4"/>
<protein>
    <recommendedName>
        <fullName evidence="3">Large-conductance mechanosensitive channel</fullName>
    </recommendedName>
</protein>
<proteinExistence type="predicted"/>
<feature type="transmembrane region" description="Helical" evidence="1">
    <location>
        <begin position="64"/>
        <end position="85"/>
    </location>
</feature>
<keyword evidence="1" id="KW-1133">Transmembrane helix</keyword>
<feature type="transmembrane region" description="Helical" evidence="1">
    <location>
        <begin position="6"/>
        <end position="25"/>
    </location>
</feature>
<accession>A0A6C0CTB4</accession>
<keyword evidence="1" id="KW-0812">Transmembrane</keyword>
<keyword evidence="1" id="KW-0472">Membrane</keyword>
<evidence type="ECO:0008006" key="3">
    <source>
        <dbReference type="Google" id="ProtNLM"/>
    </source>
</evidence>
<evidence type="ECO:0000256" key="1">
    <source>
        <dbReference type="SAM" id="Phobius"/>
    </source>
</evidence>
<name>A0A6C0CTB4_9ZZZZ</name>
<dbReference type="EMBL" id="MN739481">
    <property type="protein sequence ID" value="QHT07503.1"/>
    <property type="molecule type" value="Genomic_DNA"/>
</dbReference>
<dbReference type="InterPro" id="IPR036019">
    <property type="entry name" value="MscL_channel"/>
</dbReference>
<evidence type="ECO:0000313" key="2">
    <source>
        <dbReference type="EMBL" id="QHT07503.1"/>
    </source>
</evidence>